<name>A0A0D7BR12_9AGAR</name>
<evidence type="ECO:0000256" key="2">
    <source>
        <dbReference type="ARBA" id="ARBA00022692"/>
    </source>
</evidence>
<feature type="transmembrane region" description="Helical" evidence="5">
    <location>
        <begin position="50"/>
        <end position="66"/>
    </location>
</feature>
<dbReference type="AlphaFoldDB" id="A0A0D7BR12"/>
<protein>
    <submittedName>
        <fullName evidence="6">Uncharacterized protein</fullName>
    </submittedName>
</protein>
<dbReference type="GO" id="GO:0045048">
    <property type="term" value="P:protein insertion into ER membrane"/>
    <property type="evidence" value="ECO:0007669"/>
    <property type="project" value="InterPro"/>
</dbReference>
<keyword evidence="4 5" id="KW-0472">Membrane</keyword>
<dbReference type="OrthoDB" id="284718at2759"/>
<dbReference type="GO" id="GO:0005789">
    <property type="term" value="C:endoplasmic reticulum membrane"/>
    <property type="evidence" value="ECO:0007669"/>
    <property type="project" value="InterPro"/>
</dbReference>
<organism evidence="6 7">
    <name type="scientific">Cylindrobasidium torrendii FP15055 ss-10</name>
    <dbReference type="NCBI Taxonomy" id="1314674"/>
    <lineage>
        <taxon>Eukaryota</taxon>
        <taxon>Fungi</taxon>
        <taxon>Dikarya</taxon>
        <taxon>Basidiomycota</taxon>
        <taxon>Agaricomycotina</taxon>
        <taxon>Agaricomycetes</taxon>
        <taxon>Agaricomycetidae</taxon>
        <taxon>Agaricales</taxon>
        <taxon>Marasmiineae</taxon>
        <taxon>Physalacriaceae</taxon>
        <taxon>Cylindrobasidium</taxon>
    </lineage>
</organism>
<dbReference type="GO" id="GO:0044183">
    <property type="term" value="F:protein folding chaperone"/>
    <property type="evidence" value="ECO:0007669"/>
    <property type="project" value="InterPro"/>
</dbReference>
<evidence type="ECO:0000313" key="7">
    <source>
        <dbReference type="Proteomes" id="UP000054007"/>
    </source>
</evidence>
<evidence type="ECO:0000256" key="3">
    <source>
        <dbReference type="ARBA" id="ARBA00022989"/>
    </source>
</evidence>
<keyword evidence="7" id="KW-1185">Reference proteome</keyword>
<evidence type="ECO:0000256" key="5">
    <source>
        <dbReference type="SAM" id="Phobius"/>
    </source>
</evidence>
<dbReference type="Pfam" id="PF03669">
    <property type="entry name" value="ASTER"/>
    <property type="match status" value="1"/>
</dbReference>
<comment type="subcellular location">
    <subcellularLocation>
        <location evidence="1">Membrane</location>
    </subcellularLocation>
</comment>
<gene>
    <name evidence="6" type="ORF">CYLTODRAFT_418229</name>
</gene>
<dbReference type="InterPro" id="IPR005351">
    <property type="entry name" value="ASTER"/>
</dbReference>
<dbReference type="EMBL" id="KN880447">
    <property type="protein sequence ID" value="KIY72046.1"/>
    <property type="molecule type" value="Genomic_DNA"/>
</dbReference>
<dbReference type="STRING" id="1314674.A0A0D7BR12"/>
<keyword evidence="2 5" id="KW-0812">Transmembrane</keyword>
<feature type="transmembrane region" description="Helical" evidence="5">
    <location>
        <begin position="78"/>
        <end position="99"/>
    </location>
</feature>
<evidence type="ECO:0000313" key="6">
    <source>
        <dbReference type="EMBL" id="KIY72046.1"/>
    </source>
</evidence>
<accession>A0A0D7BR12</accession>
<sequence>MSSKEDPRDPALETKFAFPSNPNWYKEASDGMGTPGMLFSGLIMMTKNRFLAWPAVMFGVNSFINQHPLRAKEGGSGALSNMLLCLSALVASYMPLFLITRQKIAAEDPAS</sequence>
<reference evidence="6 7" key="1">
    <citation type="journal article" date="2015" name="Fungal Genet. Biol.">
        <title>Evolution of novel wood decay mechanisms in Agaricales revealed by the genome sequences of Fistulina hepatica and Cylindrobasidium torrendii.</title>
        <authorList>
            <person name="Floudas D."/>
            <person name="Held B.W."/>
            <person name="Riley R."/>
            <person name="Nagy L.G."/>
            <person name="Koehler G."/>
            <person name="Ransdell A.S."/>
            <person name="Younus H."/>
            <person name="Chow J."/>
            <person name="Chiniquy J."/>
            <person name="Lipzen A."/>
            <person name="Tritt A."/>
            <person name="Sun H."/>
            <person name="Haridas S."/>
            <person name="LaButti K."/>
            <person name="Ohm R.A."/>
            <person name="Kues U."/>
            <person name="Blanchette R.A."/>
            <person name="Grigoriev I.V."/>
            <person name="Minto R.E."/>
            <person name="Hibbett D.S."/>
        </authorList>
    </citation>
    <scope>NUCLEOTIDE SEQUENCE [LARGE SCALE GENOMIC DNA]</scope>
    <source>
        <strain evidence="6 7">FP15055 ss-10</strain>
    </source>
</reference>
<proteinExistence type="predicted"/>
<dbReference type="Proteomes" id="UP000054007">
    <property type="component" value="Unassembled WGS sequence"/>
</dbReference>
<evidence type="ECO:0000256" key="4">
    <source>
        <dbReference type="ARBA" id="ARBA00023136"/>
    </source>
</evidence>
<keyword evidence="3 5" id="KW-1133">Transmembrane helix</keyword>
<evidence type="ECO:0000256" key="1">
    <source>
        <dbReference type="ARBA" id="ARBA00004370"/>
    </source>
</evidence>